<dbReference type="SMART" id="SM00112">
    <property type="entry name" value="CA"/>
    <property type="match status" value="2"/>
</dbReference>
<dbReference type="GO" id="GO:0051965">
    <property type="term" value="P:positive regulation of synapse assembly"/>
    <property type="evidence" value="ECO:0007669"/>
    <property type="project" value="TreeGrafter"/>
</dbReference>
<evidence type="ECO:0000256" key="2">
    <source>
        <dbReference type="ARBA" id="ARBA00022729"/>
    </source>
</evidence>
<sequence>MEQRNEICSGWTGAKEANCFFTTSSMPSKEFYFVIRRLVLQILFGTVLASATSSHRHRVPVIDLGGADELLGTIREDRTIVNVNPKLGIVHETGPVCQYELRSEGSEDVPFTVDIHDEKEGSGVIRVKDGVHLDCTNSQYLINMVAIRCGDDARSESARLRISVKDTNDHVPVFSHPWYTFNVNEGKIYNELARLQATDKDCGHPYGQICRYQITNALDGFPFAIDDQGVLRNTRPLNYTQATSYILTVVAHDCGMRQSKSTLVTINVHEACVDGIRGIPEQVTYIPGSGSVRIAPNAHIVTCAETQSCILESVKNVLTLQTDHLINGCDRDDFVPAAVQNKCGMDESTIALLAATDDSVTDKYAFDGKSTAVIVPQEKVDDIIPLKFTLTFSMKHARGNKEEQTHKETILCESDYTNMNRHHFAVYTRHCKLELLMRRESNAEAEFRAAEWRWSIPEVCDNRWHSYSILFASVDTVDLYIDGRKFVATKENPEILDDWPLHRIKNTKTRLVVGACWHGRNHIMSQFFKGHLASIYYLPHKLEQPQVLQCSHQCKEKLEFNAIDQLAPGENAIFATDSSSFSLKANTAEDLSLLLQRVTYANAKNPPTPGHRTFFINTTVLCSDGKTLTLNPAKGSIFVQREAEPVISISGLSVVNSDQHLVKTGAPMLPEIKITVTQNINGEEIERTSVSELDWCKVHLKPSRDMDLEYFSSPASLIAALRIDFEHDKQGILLKGKEKVKGYREILSKIHYFNTRADSYSRRIYTVQCAMSGGQILSNEFLVTMNINALLQSTELPVTEIFDDDEVQVDPAFDQIGGNRLQNLLEMDLSRPKALISHHGYSVQGAIAGGVVAVIVVLCVGFLLVMLVIGVLKMRDTPLPSRRRRNRRNTEGAMEWDDSGMNITVNPLEEVEKNGVEFSDEEESSDGGESFRDEGLTEDEDAGHVLPHIDNERQNRSLEWDDTTLTNISRTYRV</sequence>
<evidence type="ECO:0000256" key="5">
    <source>
        <dbReference type="ARBA" id="ARBA00022889"/>
    </source>
</evidence>
<dbReference type="PANTHER" id="PTHR14139">
    <property type="entry name" value="CALSYNTENIN"/>
    <property type="match status" value="1"/>
</dbReference>
<dbReference type="InterPro" id="IPR020894">
    <property type="entry name" value="Cadherin_CS"/>
</dbReference>
<dbReference type="PANTHER" id="PTHR14139:SF2">
    <property type="entry name" value="CALSYNTENIN-1"/>
    <property type="match status" value="1"/>
</dbReference>
<dbReference type="SUPFAM" id="SSF49899">
    <property type="entry name" value="Concanavalin A-like lectins/glucanases"/>
    <property type="match status" value="1"/>
</dbReference>
<dbReference type="InterPro" id="IPR013320">
    <property type="entry name" value="ConA-like_dom_sf"/>
</dbReference>
<dbReference type="InterPro" id="IPR045588">
    <property type="entry name" value="CLSTN_C"/>
</dbReference>
<keyword evidence="5" id="KW-0130">Cell adhesion</keyword>
<feature type="region of interest" description="Disordered" evidence="14">
    <location>
        <begin position="915"/>
        <end position="956"/>
    </location>
</feature>
<evidence type="ECO:0000256" key="12">
    <source>
        <dbReference type="ARBA" id="ARBA00046288"/>
    </source>
</evidence>
<dbReference type="FunFam" id="2.60.40.60:FF:000352">
    <property type="entry name" value="CAlSYntenin/Alcadein homolog"/>
    <property type="match status" value="1"/>
</dbReference>
<dbReference type="SUPFAM" id="SSF49313">
    <property type="entry name" value="Cadherin-like"/>
    <property type="match status" value="2"/>
</dbReference>
<dbReference type="STRING" id="6277.A0A498SFF4"/>
<feature type="domain" description="Cadherin" evidence="16">
    <location>
        <begin position="99"/>
        <end position="174"/>
    </location>
</feature>
<accession>A0A498SFF4</accession>
<evidence type="ECO:0000256" key="3">
    <source>
        <dbReference type="ARBA" id="ARBA00022737"/>
    </source>
</evidence>
<evidence type="ECO:0000256" key="7">
    <source>
        <dbReference type="ARBA" id="ARBA00023018"/>
    </source>
</evidence>
<evidence type="ECO:0000313" key="18">
    <source>
        <dbReference type="Proteomes" id="UP000276991"/>
    </source>
</evidence>
<dbReference type="PROSITE" id="PS00232">
    <property type="entry name" value="CADHERIN_1"/>
    <property type="match status" value="1"/>
</dbReference>
<feature type="transmembrane region" description="Helical" evidence="15">
    <location>
        <begin position="846"/>
        <end position="872"/>
    </location>
</feature>
<keyword evidence="7" id="KW-0770">Synapse</keyword>
<dbReference type="AlphaFoldDB" id="A0A498SFF4"/>
<dbReference type="PROSITE" id="PS50268">
    <property type="entry name" value="CADHERIN_2"/>
    <property type="match status" value="2"/>
</dbReference>
<reference evidence="17 18" key="1">
    <citation type="submission" date="2018-08" db="EMBL/GenBank/DDBJ databases">
        <authorList>
            <person name="Laetsch R D."/>
            <person name="Stevens L."/>
            <person name="Kumar S."/>
            <person name="Blaxter L. M."/>
        </authorList>
    </citation>
    <scope>NUCLEOTIDE SEQUENCE [LARGE SCALE GENOMIC DNA]</scope>
</reference>
<dbReference type="Gene3D" id="2.60.40.60">
    <property type="entry name" value="Cadherins"/>
    <property type="match status" value="2"/>
</dbReference>
<dbReference type="CDD" id="cd11304">
    <property type="entry name" value="Cadherin_repeat"/>
    <property type="match status" value="2"/>
</dbReference>
<evidence type="ECO:0000256" key="11">
    <source>
        <dbReference type="ARBA" id="ARBA00035015"/>
    </source>
</evidence>
<dbReference type="EMBL" id="UPTC01000457">
    <property type="protein sequence ID" value="VBB28698.1"/>
    <property type="molecule type" value="Genomic_DNA"/>
</dbReference>
<feature type="domain" description="Cadherin" evidence="16">
    <location>
        <begin position="175"/>
        <end position="282"/>
    </location>
</feature>
<dbReference type="GO" id="GO:0005509">
    <property type="term" value="F:calcium ion binding"/>
    <property type="evidence" value="ECO:0007669"/>
    <property type="project" value="UniProtKB-UniRule"/>
</dbReference>
<dbReference type="InterPro" id="IPR002126">
    <property type="entry name" value="Cadherin-like_dom"/>
</dbReference>
<dbReference type="PRINTS" id="PR00205">
    <property type="entry name" value="CADHERIN"/>
</dbReference>
<dbReference type="Gene3D" id="2.60.120.200">
    <property type="match status" value="1"/>
</dbReference>
<gene>
    <name evidence="17" type="ORF">NAV_LOCUS3528</name>
</gene>
<keyword evidence="3" id="KW-0677">Repeat</keyword>
<organism evidence="17 18">
    <name type="scientific">Acanthocheilonema viteae</name>
    <name type="common">Filarial nematode worm</name>
    <name type="synonym">Dipetalonema viteae</name>
    <dbReference type="NCBI Taxonomy" id="6277"/>
    <lineage>
        <taxon>Eukaryota</taxon>
        <taxon>Metazoa</taxon>
        <taxon>Ecdysozoa</taxon>
        <taxon>Nematoda</taxon>
        <taxon>Chromadorea</taxon>
        <taxon>Rhabditida</taxon>
        <taxon>Spirurina</taxon>
        <taxon>Spiruromorpha</taxon>
        <taxon>Filarioidea</taxon>
        <taxon>Onchocercidae</taxon>
        <taxon>Acanthocheilonema</taxon>
    </lineage>
</organism>
<dbReference type="InterPro" id="IPR015919">
    <property type="entry name" value="Cadherin-like_sf"/>
</dbReference>
<evidence type="ECO:0000256" key="13">
    <source>
        <dbReference type="PROSITE-ProRule" id="PRU00043"/>
    </source>
</evidence>
<keyword evidence="8 15" id="KW-0472">Membrane</keyword>
<comment type="subcellular location">
    <subcellularLocation>
        <location evidence="12">Endomembrane system</location>
        <topology evidence="12">Single-pass type I membrane protein</topology>
    </subcellularLocation>
    <subcellularLocation>
        <location evidence="10">Synapse</location>
    </subcellularLocation>
</comment>
<evidence type="ECO:0000313" key="17">
    <source>
        <dbReference type="EMBL" id="VBB28698.1"/>
    </source>
</evidence>
<keyword evidence="6 15" id="KW-1133">Transmembrane helix</keyword>
<evidence type="ECO:0000256" key="8">
    <source>
        <dbReference type="ARBA" id="ARBA00023136"/>
    </source>
</evidence>
<evidence type="ECO:0000256" key="1">
    <source>
        <dbReference type="ARBA" id="ARBA00022692"/>
    </source>
</evidence>
<dbReference type="GO" id="GO:0009986">
    <property type="term" value="C:cell surface"/>
    <property type="evidence" value="ECO:0007669"/>
    <property type="project" value="TreeGrafter"/>
</dbReference>
<dbReference type="Pfam" id="PF00028">
    <property type="entry name" value="Cadherin"/>
    <property type="match status" value="1"/>
</dbReference>
<evidence type="ECO:0000256" key="15">
    <source>
        <dbReference type="SAM" id="Phobius"/>
    </source>
</evidence>
<keyword evidence="1 15" id="KW-0812">Transmembrane</keyword>
<keyword evidence="9" id="KW-0325">Glycoprotein</keyword>
<dbReference type="GO" id="GO:0050806">
    <property type="term" value="P:positive regulation of synaptic transmission"/>
    <property type="evidence" value="ECO:0007669"/>
    <property type="project" value="TreeGrafter"/>
</dbReference>
<keyword evidence="18" id="KW-1185">Reference proteome</keyword>
<evidence type="ECO:0000256" key="4">
    <source>
        <dbReference type="ARBA" id="ARBA00022837"/>
    </source>
</evidence>
<keyword evidence="4 13" id="KW-0106">Calcium</keyword>
<evidence type="ECO:0000256" key="14">
    <source>
        <dbReference type="SAM" id="MobiDB-lite"/>
    </source>
</evidence>
<evidence type="ECO:0000256" key="6">
    <source>
        <dbReference type="ARBA" id="ARBA00022989"/>
    </source>
</evidence>
<evidence type="ECO:0000259" key="16">
    <source>
        <dbReference type="PROSITE" id="PS50268"/>
    </source>
</evidence>
<dbReference type="OrthoDB" id="10012272at2759"/>
<protein>
    <recommendedName>
        <fullName evidence="16">Cadherin domain-containing protein</fullName>
    </recommendedName>
</protein>
<evidence type="ECO:0000256" key="9">
    <source>
        <dbReference type="ARBA" id="ARBA00023180"/>
    </source>
</evidence>
<comment type="similarity">
    <text evidence="11">Belongs to the calsyntenin family.</text>
</comment>
<feature type="compositionally biased region" description="Basic and acidic residues" evidence="14">
    <location>
        <begin position="947"/>
        <end position="956"/>
    </location>
</feature>
<dbReference type="GO" id="GO:0012505">
    <property type="term" value="C:endomembrane system"/>
    <property type="evidence" value="ECO:0007669"/>
    <property type="project" value="UniProtKB-SubCell"/>
</dbReference>
<keyword evidence="2" id="KW-0732">Signal</keyword>
<name>A0A498SFF4_ACAVI</name>
<proteinExistence type="inferred from homology"/>
<dbReference type="GO" id="GO:0007156">
    <property type="term" value="P:homophilic cell adhesion via plasma membrane adhesion molecules"/>
    <property type="evidence" value="ECO:0007669"/>
    <property type="project" value="InterPro"/>
</dbReference>
<evidence type="ECO:0000256" key="10">
    <source>
        <dbReference type="ARBA" id="ARBA00034103"/>
    </source>
</evidence>
<feature type="region of interest" description="Disordered" evidence="14">
    <location>
        <begin position="881"/>
        <end position="900"/>
    </location>
</feature>
<dbReference type="GO" id="GO:0045211">
    <property type="term" value="C:postsynaptic membrane"/>
    <property type="evidence" value="ECO:0007669"/>
    <property type="project" value="TreeGrafter"/>
</dbReference>
<dbReference type="Pfam" id="PF19699">
    <property type="entry name" value="CLSTN_C"/>
    <property type="match status" value="1"/>
</dbReference>
<dbReference type="Proteomes" id="UP000276991">
    <property type="component" value="Unassembled WGS sequence"/>
</dbReference>